<dbReference type="EnsemblPlants" id="MELO3C022860.2.1">
    <property type="protein sequence ID" value="MELO3C022860.2.1"/>
    <property type="gene ID" value="MELO3C022860.2"/>
</dbReference>
<proteinExistence type="predicted"/>
<name>A0A9I9DSK8_CUCME</name>
<evidence type="ECO:0000313" key="1">
    <source>
        <dbReference type="EnsemblPlants" id="MELO3C022860.2.1"/>
    </source>
</evidence>
<protein>
    <submittedName>
        <fullName evidence="1">Uncharacterized protein</fullName>
    </submittedName>
</protein>
<reference evidence="1" key="1">
    <citation type="submission" date="2023-03" db="UniProtKB">
        <authorList>
            <consortium name="EnsemblPlants"/>
        </authorList>
    </citation>
    <scope>IDENTIFICATION</scope>
</reference>
<dbReference type="AlphaFoldDB" id="A0A9I9DSK8"/>
<sequence length="50" mass="6021">MSRLMKSRILATSTPALLRSRQFWKLLLELSEKRMKRKRRNHFSSMISSI</sequence>
<dbReference type="Gramene" id="MELO3C022860.2.1">
    <property type="protein sequence ID" value="MELO3C022860.2.1"/>
    <property type="gene ID" value="MELO3C022860.2"/>
</dbReference>
<organism evidence="1">
    <name type="scientific">Cucumis melo</name>
    <name type="common">Muskmelon</name>
    <dbReference type="NCBI Taxonomy" id="3656"/>
    <lineage>
        <taxon>Eukaryota</taxon>
        <taxon>Viridiplantae</taxon>
        <taxon>Streptophyta</taxon>
        <taxon>Embryophyta</taxon>
        <taxon>Tracheophyta</taxon>
        <taxon>Spermatophyta</taxon>
        <taxon>Magnoliopsida</taxon>
        <taxon>eudicotyledons</taxon>
        <taxon>Gunneridae</taxon>
        <taxon>Pentapetalae</taxon>
        <taxon>rosids</taxon>
        <taxon>fabids</taxon>
        <taxon>Cucurbitales</taxon>
        <taxon>Cucurbitaceae</taxon>
        <taxon>Benincaseae</taxon>
        <taxon>Cucumis</taxon>
    </lineage>
</organism>
<accession>A0A9I9DSK8</accession>